<proteinExistence type="inferred from homology"/>
<dbReference type="GO" id="GO:0003677">
    <property type="term" value="F:DNA binding"/>
    <property type="evidence" value="ECO:0007669"/>
    <property type="project" value="UniProtKB-KW"/>
</dbReference>
<dbReference type="Gene3D" id="1.10.10.10">
    <property type="entry name" value="Winged helix-like DNA-binding domain superfamily/Winged helix DNA-binding domain"/>
    <property type="match status" value="1"/>
</dbReference>
<dbReference type="RefSeq" id="WP_035058414.1">
    <property type="nucleotide sequence ID" value="NZ_AXCZ01000026.1"/>
</dbReference>
<dbReference type="PANTHER" id="PTHR30579:SF2">
    <property type="entry name" value="HTH-TYPE TRANSCRIPTIONAL REGULATOR ARGP"/>
    <property type="match status" value="1"/>
</dbReference>
<reference evidence="7 8" key="1">
    <citation type="submission" date="2013-08" db="EMBL/GenBank/DDBJ databases">
        <title>Genome sequencing of Cellulomonas bogoriensis 69B4.</title>
        <authorList>
            <person name="Chen F."/>
            <person name="Li Y."/>
            <person name="Wang G."/>
        </authorList>
    </citation>
    <scope>NUCLEOTIDE SEQUENCE [LARGE SCALE GENOMIC DNA]</scope>
    <source>
        <strain evidence="7 8">69B4</strain>
    </source>
</reference>
<comment type="similarity">
    <text evidence="1">Belongs to the LysR transcriptional regulatory family.</text>
</comment>
<keyword evidence="8" id="KW-1185">Reference proteome</keyword>
<keyword evidence="3" id="KW-0238">DNA-binding</keyword>
<keyword evidence="4" id="KW-0010">Activator</keyword>
<evidence type="ECO:0000256" key="2">
    <source>
        <dbReference type="ARBA" id="ARBA00023015"/>
    </source>
</evidence>
<evidence type="ECO:0000259" key="6">
    <source>
        <dbReference type="PROSITE" id="PS50931"/>
    </source>
</evidence>
<dbReference type="Pfam" id="PF03466">
    <property type="entry name" value="LysR_substrate"/>
    <property type="match status" value="1"/>
</dbReference>
<gene>
    <name evidence="7" type="ORF">N869_10460</name>
</gene>
<evidence type="ECO:0000256" key="1">
    <source>
        <dbReference type="ARBA" id="ARBA00009437"/>
    </source>
</evidence>
<dbReference type="Proteomes" id="UP000054314">
    <property type="component" value="Unassembled WGS sequence"/>
</dbReference>
<dbReference type="InterPro" id="IPR036388">
    <property type="entry name" value="WH-like_DNA-bd_sf"/>
</dbReference>
<evidence type="ECO:0000256" key="3">
    <source>
        <dbReference type="ARBA" id="ARBA00023125"/>
    </source>
</evidence>
<dbReference type="SUPFAM" id="SSF46785">
    <property type="entry name" value="Winged helix' DNA-binding domain"/>
    <property type="match status" value="1"/>
</dbReference>
<dbReference type="InterPro" id="IPR005119">
    <property type="entry name" value="LysR_subst-bd"/>
</dbReference>
<protein>
    <submittedName>
        <fullName evidence="7">Chromosome replication initiation inhibitor protein</fullName>
    </submittedName>
</protein>
<dbReference type="NCBIfam" id="NF002964">
    <property type="entry name" value="PRK03635.1"/>
    <property type="match status" value="1"/>
</dbReference>
<feature type="domain" description="HTH lysR-type" evidence="6">
    <location>
        <begin position="4"/>
        <end position="60"/>
    </location>
</feature>
<evidence type="ECO:0000313" key="8">
    <source>
        <dbReference type="Proteomes" id="UP000054314"/>
    </source>
</evidence>
<evidence type="ECO:0000256" key="5">
    <source>
        <dbReference type="ARBA" id="ARBA00023163"/>
    </source>
</evidence>
<dbReference type="OrthoDB" id="3252676at2"/>
<comment type="caution">
    <text evidence="7">The sequence shown here is derived from an EMBL/GenBank/DDBJ whole genome shotgun (WGS) entry which is preliminary data.</text>
</comment>
<dbReference type="InterPro" id="IPR017685">
    <property type="entry name" value="ArgP"/>
</dbReference>
<dbReference type="NCBIfam" id="TIGR03298">
    <property type="entry name" value="argP"/>
    <property type="match status" value="1"/>
</dbReference>
<dbReference type="SUPFAM" id="SSF53850">
    <property type="entry name" value="Periplasmic binding protein-like II"/>
    <property type="match status" value="1"/>
</dbReference>
<evidence type="ECO:0000313" key="7">
    <source>
        <dbReference type="EMBL" id="KGM13747.1"/>
    </source>
</evidence>
<dbReference type="PROSITE" id="PS50931">
    <property type="entry name" value="HTH_LYSR"/>
    <property type="match status" value="1"/>
</dbReference>
<dbReference type="Gene3D" id="3.40.190.290">
    <property type="match status" value="1"/>
</dbReference>
<dbReference type="InterPro" id="IPR000847">
    <property type="entry name" value="LysR_HTH_N"/>
</dbReference>
<dbReference type="InterPro" id="IPR050176">
    <property type="entry name" value="LTTR"/>
</dbReference>
<organism evidence="7 8">
    <name type="scientific">Cellulomonas bogoriensis 69B4 = DSM 16987</name>
    <dbReference type="NCBI Taxonomy" id="1386082"/>
    <lineage>
        <taxon>Bacteria</taxon>
        <taxon>Bacillati</taxon>
        <taxon>Actinomycetota</taxon>
        <taxon>Actinomycetes</taxon>
        <taxon>Micrococcales</taxon>
        <taxon>Cellulomonadaceae</taxon>
        <taxon>Cellulomonas</taxon>
    </lineage>
</organism>
<dbReference type="InterPro" id="IPR036390">
    <property type="entry name" value="WH_DNA-bd_sf"/>
</dbReference>
<keyword evidence="2" id="KW-0805">Transcription regulation</keyword>
<name>A0A0A0C1E9_9CELL</name>
<dbReference type="PANTHER" id="PTHR30579">
    <property type="entry name" value="TRANSCRIPTIONAL REGULATOR"/>
    <property type="match status" value="1"/>
</dbReference>
<dbReference type="AlphaFoldDB" id="A0A0A0C1E9"/>
<dbReference type="EMBL" id="AXCZ01000026">
    <property type="protein sequence ID" value="KGM13747.1"/>
    <property type="molecule type" value="Genomic_DNA"/>
</dbReference>
<accession>A0A0A0C1E9</accession>
<keyword evidence="5" id="KW-0804">Transcription</keyword>
<sequence length="304" mass="32684">MPRWDLDQLRALAAAVDMGTFEAAAGALHVTPSAISQRIKALERHAGAVLLRRERPVRPTAAGEPLVRVARQVEALLAGAGLDHADAPGHGDDSRLPKVPLAVNGDSLTTWVLPALAPLAGDVALEVRREDQERTAALLRDGTVMGAVTSQRRAVQGCSSVVLGVMRYHAVMAPHLVERWFADGVHPRALRRAPLVVFDRDDLLQDKVLDTHGVLSADPPRHLVPASADFAEAIRLGFGWGMLPEQQSEPLEHAGGLVRLPGVDPVDVTLHWQQWTLDVPGLGVVARALAEAAHRVLRQLRAPG</sequence>
<dbReference type="GO" id="GO:0003700">
    <property type="term" value="F:DNA-binding transcription factor activity"/>
    <property type="evidence" value="ECO:0007669"/>
    <property type="project" value="InterPro"/>
</dbReference>
<dbReference type="Pfam" id="PF00126">
    <property type="entry name" value="HTH_1"/>
    <property type="match status" value="1"/>
</dbReference>
<evidence type="ECO:0000256" key="4">
    <source>
        <dbReference type="ARBA" id="ARBA00023159"/>
    </source>
</evidence>